<accession>N9PS89</accession>
<feature type="region of interest" description="Disordered" evidence="1">
    <location>
        <begin position="1"/>
        <end position="63"/>
    </location>
</feature>
<evidence type="ECO:0000313" key="2">
    <source>
        <dbReference type="EMBL" id="ENX36323.1"/>
    </source>
</evidence>
<reference evidence="2 3" key="1">
    <citation type="submission" date="2013-02" db="EMBL/GenBank/DDBJ databases">
        <title>The Genome Sequence of Acinetobacter sp. NIPH 1859.</title>
        <authorList>
            <consortium name="The Broad Institute Genome Sequencing Platform"/>
            <consortium name="The Broad Institute Genome Sequencing Center for Infectious Disease"/>
            <person name="Cerqueira G."/>
            <person name="Feldgarden M."/>
            <person name="Courvalin P."/>
            <person name="Perichon B."/>
            <person name="Grillot-Courvalin C."/>
            <person name="Clermont D."/>
            <person name="Rocha E."/>
            <person name="Yoon E.-J."/>
            <person name="Nemec A."/>
            <person name="Walker B."/>
            <person name="Young S.K."/>
            <person name="Zeng Q."/>
            <person name="Gargeya S."/>
            <person name="Fitzgerald M."/>
            <person name="Haas B."/>
            <person name="Abouelleil A."/>
            <person name="Alvarado L."/>
            <person name="Arachchi H.M."/>
            <person name="Berlin A.M."/>
            <person name="Chapman S.B."/>
            <person name="Dewar J."/>
            <person name="Goldberg J."/>
            <person name="Griggs A."/>
            <person name="Gujja S."/>
            <person name="Hansen M."/>
            <person name="Howarth C."/>
            <person name="Imamovic A."/>
            <person name="Larimer J."/>
            <person name="McCowan C."/>
            <person name="Murphy C."/>
            <person name="Neiman D."/>
            <person name="Pearson M."/>
            <person name="Priest M."/>
            <person name="Roberts A."/>
            <person name="Saif S."/>
            <person name="Shea T."/>
            <person name="Sisk P."/>
            <person name="Sykes S."/>
            <person name="Wortman J."/>
            <person name="Nusbaum C."/>
            <person name="Birren B."/>
        </authorList>
    </citation>
    <scope>NUCLEOTIDE SEQUENCE [LARGE SCALE GENOMIC DNA]</scope>
    <source>
        <strain evidence="2 3">NIPH 1859</strain>
    </source>
</reference>
<dbReference type="AlphaFoldDB" id="N9PS89"/>
<evidence type="ECO:0000256" key="1">
    <source>
        <dbReference type="SAM" id="MobiDB-lite"/>
    </source>
</evidence>
<dbReference type="PATRIC" id="fig|1217695.3.peg.469"/>
<dbReference type="OrthoDB" id="6713238at2"/>
<protein>
    <submittedName>
        <fullName evidence="2">Uncharacterized protein</fullName>
    </submittedName>
</protein>
<dbReference type="EMBL" id="APRZ01000006">
    <property type="protein sequence ID" value="ENX36323.1"/>
    <property type="molecule type" value="Genomic_DNA"/>
</dbReference>
<proteinExistence type="predicted"/>
<dbReference type="Proteomes" id="UP000013009">
    <property type="component" value="Unassembled WGS sequence"/>
</dbReference>
<feature type="compositionally biased region" description="Polar residues" evidence="1">
    <location>
        <begin position="1"/>
        <end position="34"/>
    </location>
</feature>
<sequence length="218" mass="23676">MSNLNQPTDTPNTTPVEQTQTTPAVETNTPPATDQRQDNPQQQPPVETPPPATDTKPTGTVPEKADAYSVGIEGFDMATFSAYEGNKAFLEKAHALGVSNEQMTAILEAYEENNAVNVETLQTEWGGEFNKNIGFAKQAIEAAGMTMADADGPMFGIKMAAWIGKQLQEDLPPVNTQQNGAETIEQLMMSDAYSDANHPDHKVTAARVSKWFQENTTE</sequence>
<evidence type="ECO:0000313" key="3">
    <source>
        <dbReference type="Proteomes" id="UP000013009"/>
    </source>
</evidence>
<dbReference type="RefSeq" id="WP_005269879.1">
    <property type="nucleotide sequence ID" value="NZ_KB850193.1"/>
</dbReference>
<gene>
    <name evidence="2" type="ORF">F889_00485</name>
</gene>
<organism evidence="2 3">
    <name type="scientific">Acinetobacter colistiniresistens</name>
    <dbReference type="NCBI Taxonomy" id="280145"/>
    <lineage>
        <taxon>Bacteria</taxon>
        <taxon>Pseudomonadati</taxon>
        <taxon>Pseudomonadota</taxon>
        <taxon>Gammaproteobacteria</taxon>
        <taxon>Moraxellales</taxon>
        <taxon>Moraxellaceae</taxon>
        <taxon>Acinetobacter</taxon>
    </lineage>
</organism>
<dbReference type="HOGENOM" id="CLU_1243135_0_0_6"/>
<comment type="caution">
    <text evidence="2">The sequence shown here is derived from an EMBL/GenBank/DDBJ whole genome shotgun (WGS) entry which is preliminary data.</text>
</comment>
<feature type="compositionally biased region" description="Pro residues" evidence="1">
    <location>
        <begin position="42"/>
        <end position="52"/>
    </location>
</feature>
<keyword evidence="3" id="KW-1185">Reference proteome</keyword>
<name>N9PS89_9GAMM</name>